<dbReference type="Proteomes" id="UP000243579">
    <property type="component" value="Unassembled WGS sequence"/>
</dbReference>
<reference evidence="2 3" key="1">
    <citation type="journal article" date="2014" name="Genome Biol. Evol.">
        <title>The secreted proteins of Achlya hypogyna and Thraustotheca clavata identify the ancestral oomycete secretome and reveal gene acquisitions by horizontal gene transfer.</title>
        <authorList>
            <person name="Misner I."/>
            <person name="Blouin N."/>
            <person name="Leonard G."/>
            <person name="Richards T.A."/>
            <person name="Lane C.E."/>
        </authorList>
    </citation>
    <scope>NUCLEOTIDE SEQUENCE [LARGE SCALE GENOMIC DNA]</scope>
    <source>
        <strain evidence="2 3">ATCC 48635</strain>
    </source>
</reference>
<comment type="caution">
    <text evidence="2">The sequence shown here is derived from an EMBL/GenBank/DDBJ whole genome shotgun (WGS) entry which is preliminary data.</text>
</comment>
<dbReference type="OrthoDB" id="75877at2759"/>
<sequence length="233" mass="26365">MLPPSVAITTTHKLPRKLRQQRQRQKAAAAHARAASDLDAYIDREVKRRTQALETETRLKIARLHLAYELHVNSEIETYMDEFMASSASQTPLPTKRKGKSNKVLQQLFAKHETHEPLQLSELDHFRAYLKGNSARLMADLRDTDEALAKTSCAPSVDELINTIELLRDLVVKQDEQLEQAQHLLSVALAKVETSDDIVVDLDNELGCMENRLDRASTQVLALRRSHVRGLTV</sequence>
<evidence type="ECO:0000313" key="2">
    <source>
        <dbReference type="EMBL" id="OQR86186.1"/>
    </source>
</evidence>
<evidence type="ECO:0000256" key="1">
    <source>
        <dbReference type="SAM" id="Coils"/>
    </source>
</evidence>
<protein>
    <submittedName>
        <fullName evidence="2">Uncharacterized protein</fullName>
    </submittedName>
</protein>
<proteinExistence type="predicted"/>
<accession>A0A1V9YKJ8</accession>
<name>A0A1V9YKJ8_ACHHY</name>
<feature type="coiled-coil region" evidence="1">
    <location>
        <begin position="164"/>
        <end position="219"/>
    </location>
</feature>
<dbReference type="AlphaFoldDB" id="A0A1V9YKJ8"/>
<dbReference type="EMBL" id="JNBR01001524">
    <property type="protein sequence ID" value="OQR86186.1"/>
    <property type="molecule type" value="Genomic_DNA"/>
</dbReference>
<gene>
    <name evidence="2" type="ORF">ACHHYP_10855</name>
</gene>
<evidence type="ECO:0000313" key="3">
    <source>
        <dbReference type="Proteomes" id="UP000243579"/>
    </source>
</evidence>
<organism evidence="2 3">
    <name type="scientific">Achlya hypogyna</name>
    <name type="common">Oomycete</name>
    <name type="synonym">Protoachlya hypogyna</name>
    <dbReference type="NCBI Taxonomy" id="1202772"/>
    <lineage>
        <taxon>Eukaryota</taxon>
        <taxon>Sar</taxon>
        <taxon>Stramenopiles</taxon>
        <taxon>Oomycota</taxon>
        <taxon>Saprolegniomycetes</taxon>
        <taxon>Saprolegniales</taxon>
        <taxon>Achlyaceae</taxon>
        <taxon>Achlya</taxon>
    </lineage>
</organism>
<keyword evidence="1" id="KW-0175">Coiled coil</keyword>
<keyword evidence="3" id="KW-1185">Reference proteome</keyword>